<dbReference type="GeneID" id="36408249"/>
<protein>
    <submittedName>
        <fullName evidence="1">Uncharacterized protein</fullName>
    </submittedName>
</protein>
<reference evidence="2" key="1">
    <citation type="submission" date="2014-09" db="EMBL/GenBank/DDBJ databases">
        <authorList>
            <person name="Sharma Rahul"/>
            <person name="Thines Marco"/>
        </authorList>
    </citation>
    <scope>NUCLEOTIDE SEQUENCE [LARGE SCALE GENOMIC DNA]</scope>
</reference>
<dbReference type="EMBL" id="CCYD01000645">
    <property type="protein sequence ID" value="CEG42961.1"/>
    <property type="molecule type" value="Genomic_DNA"/>
</dbReference>
<proteinExistence type="predicted"/>
<name>A0A0P1ANA0_PLAHL</name>
<organism evidence="1 2">
    <name type="scientific">Plasmopara halstedii</name>
    <name type="common">Downy mildew of sunflower</name>
    <dbReference type="NCBI Taxonomy" id="4781"/>
    <lineage>
        <taxon>Eukaryota</taxon>
        <taxon>Sar</taxon>
        <taxon>Stramenopiles</taxon>
        <taxon>Oomycota</taxon>
        <taxon>Peronosporomycetes</taxon>
        <taxon>Peronosporales</taxon>
        <taxon>Peronosporaceae</taxon>
        <taxon>Plasmopara</taxon>
    </lineage>
</organism>
<evidence type="ECO:0000313" key="2">
    <source>
        <dbReference type="Proteomes" id="UP000054928"/>
    </source>
</evidence>
<sequence length="73" mass="8401">MIASNGDWDRDLTTSDKAFEVTTASINGNEIAVFRPSRQKSQRFKRQWLAEQLSSPPPLAFRQQHGVILQENW</sequence>
<keyword evidence="2" id="KW-1185">Reference proteome</keyword>
<accession>A0A0P1ANA0</accession>
<dbReference type="AlphaFoldDB" id="A0A0P1ANA0"/>
<evidence type="ECO:0000313" key="1">
    <source>
        <dbReference type="EMBL" id="CEG42961.1"/>
    </source>
</evidence>
<dbReference type="RefSeq" id="XP_024579330.1">
    <property type="nucleotide sequence ID" value="XM_024728898.1"/>
</dbReference>
<dbReference type="Proteomes" id="UP000054928">
    <property type="component" value="Unassembled WGS sequence"/>
</dbReference>